<comment type="caution">
    <text evidence="2">The sequence shown here is derived from an EMBL/GenBank/DDBJ whole genome shotgun (WGS) entry which is preliminary data.</text>
</comment>
<evidence type="ECO:0000313" key="3">
    <source>
        <dbReference type="Proteomes" id="UP001175000"/>
    </source>
</evidence>
<evidence type="ECO:0000256" key="1">
    <source>
        <dbReference type="SAM" id="MobiDB-lite"/>
    </source>
</evidence>
<keyword evidence="3" id="KW-1185">Reference proteome</keyword>
<organism evidence="2 3">
    <name type="scientific">Immersiella caudata</name>
    <dbReference type="NCBI Taxonomy" id="314043"/>
    <lineage>
        <taxon>Eukaryota</taxon>
        <taxon>Fungi</taxon>
        <taxon>Dikarya</taxon>
        <taxon>Ascomycota</taxon>
        <taxon>Pezizomycotina</taxon>
        <taxon>Sordariomycetes</taxon>
        <taxon>Sordariomycetidae</taxon>
        <taxon>Sordariales</taxon>
        <taxon>Lasiosphaeriaceae</taxon>
        <taxon>Immersiella</taxon>
    </lineage>
</organism>
<name>A0AA39WJA5_9PEZI</name>
<reference evidence="2" key="1">
    <citation type="submission" date="2023-06" db="EMBL/GenBank/DDBJ databases">
        <title>Genome-scale phylogeny and comparative genomics of the fungal order Sordariales.</title>
        <authorList>
            <consortium name="Lawrence Berkeley National Laboratory"/>
            <person name="Hensen N."/>
            <person name="Bonometti L."/>
            <person name="Westerberg I."/>
            <person name="Brannstrom I.O."/>
            <person name="Guillou S."/>
            <person name="Cros-Aarteil S."/>
            <person name="Calhoun S."/>
            <person name="Haridas S."/>
            <person name="Kuo A."/>
            <person name="Mondo S."/>
            <person name="Pangilinan J."/>
            <person name="Riley R."/>
            <person name="Labutti K."/>
            <person name="Andreopoulos B."/>
            <person name="Lipzen A."/>
            <person name="Chen C."/>
            <person name="Yanf M."/>
            <person name="Daum C."/>
            <person name="Ng V."/>
            <person name="Clum A."/>
            <person name="Steindorff A."/>
            <person name="Ohm R."/>
            <person name="Martin F."/>
            <person name="Silar P."/>
            <person name="Natvig D."/>
            <person name="Lalanne C."/>
            <person name="Gautier V."/>
            <person name="Ament-Velasquez S.L."/>
            <person name="Kruys A."/>
            <person name="Hutchinson M.I."/>
            <person name="Powell A.J."/>
            <person name="Barry K."/>
            <person name="Miller A.N."/>
            <person name="Grigoriev I.V."/>
            <person name="Debuchy R."/>
            <person name="Gladieux P."/>
            <person name="Thoren M.H."/>
            <person name="Johannesson H."/>
        </authorList>
    </citation>
    <scope>NUCLEOTIDE SEQUENCE</scope>
    <source>
        <strain evidence="2">CBS 606.72</strain>
    </source>
</reference>
<dbReference type="AlphaFoldDB" id="A0AA39WJA5"/>
<proteinExistence type="predicted"/>
<gene>
    <name evidence="2" type="ORF">B0T14DRAFT_497661</name>
</gene>
<accession>A0AA39WJA5</accession>
<dbReference type="Proteomes" id="UP001175000">
    <property type="component" value="Unassembled WGS sequence"/>
</dbReference>
<protein>
    <submittedName>
        <fullName evidence="2">Uncharacterized protein</fullName>
    </submittedName>
</protein>
<dbReference type="EMBL" id="JAULSU010000005">
    <property type="protein sequence ID" value="KAK0616411.1"/>
    <property type="molecule type" value="Genomic_DNA"/>
</dbReference>
<feature type="region of interest" description="Disordered" evidence="1">
    <location>
        <begin position="234"/>
        <end position="265"/>
    </location>
</feature>
<evidence type="ECO:0000313" key="2">
    <source>
        <dbReference type="EMBL" id="KAK0616411.1"/>
    </source>
</evidence>
<sequence length="332" mass="35263">MAALTTAAGACPGSVRCLAYGQAELGLWAPKVYKEQEKTGTVIVVQIINTVLDTTSYSTVAHNIPSVYVPPLTNEGGTKIASVIYEHRGTVFTTTVAYPTPFLSWQDSYRIEGGYELQGSTGSKSCVTGANKTLVISSHPQPPWRSNDPNWDVSKYFDPKDPLGWAYSYDEETRHGEAEPIIDIIDLLPEDNPDMPHSAVKQCTMAEVVAPYVVEANANWRVVAHTSVLYEGGDGSAKDGSAAHHTADPVGGAKSSHPAGTRPDQVVTFNGGHGVAEIAGAPTSLPSRVVQGHDAAATTASQSGGSVAYKPFLFPLWTFLWASYVAGHCGSL</sequence>